<reference evidence="2" key="1">
    <citation type="journal article" date="2020" name="Stud. Mycol.">
        <title>101 Dothideomycetes genomes: a test case for predicting lifestyles and emergence of pathogens.</title>
        <authorList>
            <person name="Haridas S."/>
            <person name="Albert R."/>
            <person name="Binder M."/>
            <person name="Bloem J."/>
            <person name="Labutti K."/>
            <person name="Salamov A."/>
            <person name="Andreopoulos B."/>
            <person name="Baker S."/>
            <person name="Barry K."/>
            <person name="Bills G."/>
            <person name="Bluhm B."/>
            <person name="Cannon C."/>
            <person name="Castanera R."/>
            <person name="Culley D."/>
            <person name="Daum C."/>
            <person name="Ezra D."/>
            <person name="Gonzalez J."/>
            <person name="Henrissat B."/>
            <person name="Kuo A."/>
            <person name="Liang C."/>
            <person name="Lipzen A."/>
            <person name="Lutzoni F."/>
            <person name="Magnuson J."/>
            <person name="Mondo S."/>
            <person name="Nolan M."/>
            <person name="Ohm R."/>
            <person name="Pangilinan J."/>
            <person name="Park H.-J."/>
            <person name="Ramirez L."/>
            <person name="Alfaro M."/>
            <person name="Sun H."/>
            <person name="Tritt A."/>
            <person name="Yoshinaga Y."/>
            <person name="Zwiers L.-H."/>
            <person name="Turgeon B."/>
            <person name="Goodwin S."/>
            <person name="Spatafora J."/>
            <person name="Crous P."/>
            <person name="Grigoriev I."/>
        </authorList>
    </citation>
    <scope>NUCLEOTIDE SEQUENCE</scope>
    <source>
        <strain evidence="2">CBS 269.34</strain>
    </source>
</reference>
<feature type="region of interest" description="Disordered" evidence="1">
    <location>
        <begin position="136"/>
        <end position="178"/>
    </location>
</feature>
<feature type="compositionally biased region" description="Low complexity" evidence="1">
    <location>
        <begin position="8"/>
        <end position="20"/>
    </location>
</feature>
<name>A0A6A6QAS4_9PEZI</name>
<dbReference type="EMBL" id="MU004199">
    <property type="protein sequence ID" value="KAF2489086.1"/>
    <property type="molecule type" value="Genomic_DNA"/>
</dbReference>
<gene>
    <name evidence="2" type="ORF">BU16DRAFT_597867</name>
</gene>
<sequence>MEQHTVYTSQPPTTTPTTQTKSHEPIYSSYPAALLHAVTSANRNARLARIARIARQRANEGYDYRPVFSFNESYTPPSPSRAYVVTHTKTVPKGKQEFDDYVGMYERIEAANEKCLEYLKEAHSGVVENAEFEEFGRDEDVREEESGGSGEEGQGSRKTKKIAEKGTKERTDSAKGLGQVSWMLDKGGALAMWFTEERTGAVFRVRVDKGKAV</sequence>
<dbReference type="OrthoDB" id="10373926at2759"/>
<evidence type="ECO:0000313" key="2">
    <source>
        <dbReference type="EMBL" id="KAF2489086.1"/>
    </source>
</evidence>
<dbReference type="AlphaFoldDB" id="A0A6A6QAS4"/>
<keyword evidence="3" id="KW-1185">Reference proteome</keyword>
<dbReference type="Proteomes" id="UP000799750">
    <property type="component" value="Unassembled WGS sequence"/>
</dbReference>
<proteinExistence type="predicted"/>
<accession>A0A6A6QAS4</accession>
<feature type="compositionally biased region" description="Basic and acidic residues" evidence="1">
    <location>
        <begin position="161"/>
        <end position="173"/>
    </location>
</feature>
<protein>
    <submittedName>
        <fullName evidence="2">Uncharacterized protein</fullName>
    </submittedName>
</protein>
<feature type="region of interest" description="Disordered" evidence="1">
    <location>
        <begin position="1"/>
        <end position="24"/>
    </location>
</feature>
<evidence type="ECO:0000313" key="3">
    <source>
        <dbReference type="Proteomes" id="UP000799750"/>
    </source>
</evidence>
<organism evidence="2 3">
    <name type="scientific">Lophium mytilinum</name>
    <dbReference type="NCBI Taxonomy" id="390894"/>
    <lineage>
        <taxon>Eukaryota</taxon>
        <taxon>Fungi</taxon>
        <taxon>Dikarya</taxon>
        <taxon>Ascomycota</taxon>
        <taxon>Pezizomycotina</taxon>
        <taxon>Dothideomycetes</taxon>
        <taxon>Pleosporomycetidae</taxon>
        <taxon>Mytilinidiales</taxon>
        <taxon>Mytilinidiaceae</taxon>
        <taxon>Lophium</taxon>
    </lineage>
</organism>
<evidence type="ECO:0000256" key="1">
    <source>
        <dbReference type="SAM" id="MobiDB-lite"/>
    </source>
</evidence>